<dbReference type="SUPFAM" id="SSF52540">
    <property type="entry name" value="P-loop containing nucleoside triphosphate hydrolases"/>
    <property type="match status" value="1"/>
</dbReference>
<dbReference type="PANTHER" id="PTHR32120:SF11">
    <property type="entry name" value="SMALL RIBOSOMAL SUBUNIT BIOGENESIS GTPASE RSGA 1, MITOCHONDRIAL-RELATED"/>
    <property type="match status" value="1"/>
</dbReference>
<accession>A0A5P1EA89</accession>
<evidence type="ECO:0000256" key="1">
    <source>
        <dbReference type="ARBA" id="ARBA00022741"/>
    </source>
</evidence>
<dbReference type="Gene3D" id="1.10.40.50">
    <property type="entry name" value="Probable gtpase engc, domain 3"/>
    <property type="match status" value="1"/>
</dbReference>
<evidence type="ECO:0000256" key="3">
    <source>
        <dbReference type="SAM" id="MobiDB-lite"/>
    </source>
</evidence>
<evidence type="ECO:0000313" key="6">
    <source>
        <dbReference type="EMBL" id="ONK58367.1"/>
    </source>
</evidence>
<name>A0A5P1EA89_ASPOF</name>
<keyword evidence="1" id="KW-0547">Nucleotide-binding</keyword>
<dbReference type="PROSITE" id="PS50936">
    <property type="entry name" value="ENGC_GTPASE"/>
    <property type="match status" value="1"/>
</dbReference>
<dbReference type="NCBIfam" id="TIGR00157">
    <property type="entry name" value="ribosome small subunit-dependent GTPase A"/>
    <property type="match status" value="1"/>
</dbReference>
<evidence type="ECO:0000259" key="4">
    <source>
        <dbReference type="PROSITE" id="PS50936"/>
    </source>
</evidence>
<dbReference type="GO" id="GO:0003924">
    <property type="term" value="F:GTPase activity"/>
    <property type="evidence" value="ECO:0007669"/>
    <property type="project" value="InterPro"/>
</dbReference>
<dbReference type="Pfam" id="PF03193">
    <property type="entry name" value="RsgA_GTPase"/>
    <property type="match status" value="1"/>
</dbReference>
<dbReference type="OMA" id="PGFNKHK"/>
<evidence type="ECO:0000313" key="7">
    <source>
        <dbReference type="Proteomes" id="UP000243459"/>
    </source>
</evidence>
<sequence>MIEDVFERKTEILDPPVANVDHLLVMFAMEQPKPEPFTLTRFLVEAESMEIPFTLAMNKAELAGEESLSEWRIRLHSWGYQPLFCSVDNKSGLASLEDILKGQTTVIVGPSGVGKSSLINSLRSKQRIAGGKEINGLHDHKNEGSKWLGEQRVDTVSKRSGQGKHTTRNVSLLPLSEGGYICDTPGFNQPSLLKVTKRSLADTFPEIRQRRSASEPSRCSFNDCLHLGEPGCVVNADWERYPYYFQLLDEIKIREAFQLRTRGTKREQDVRYKVGEMGVKQAEPRLEPKKHRRVSRKQLNQSILDDLDEDLEEAGY</sequence>
<dbReference type="InterPro" id="IPR030378">
    <property type="entry name" value="G_CP_dom"/>
</dbReference>
<evidence type="ECO:0000256" key="2">
    <source>
        <dbReference type="ARBA" id="ARBA00023134"/>
    </source>
</evidence>
<protein>
    <recommendedName>
        <fullName evidence="8">Small ribosomal subunit biogenesis GTPase RsgA</fullName>
    </recommendedName>
</protein>
<dbReference type="InterPro" id="IPR027417">
    <property type="entry name" value="P-loop_NTPase"/>
</dbReference>
<dbReference type="InterPro" id="IPR004881">
    <property type="entry name" value="Ribosome_biogen_GTPase_RsgA"/>
</dbReference>
<dbReference type="Gene3D" id="3.40.50.300">
    <property type="entry name" value="P-loop containing nucleotide triphosphate hydrolases"/>
    <property type="match status" value="1"/>
</dbReference>
<dbReference type="InterPro" id="IPR010914">
    <property type="entry name" value="RsgA_GTPase_dom"/>
</dbReference>
<proteinExistence type="predicted"/>
<feature type="domain" description="CP-type G" evidence="5">
    <location>
        <begin position="10"/>
        <end position="190"/>
    </location>
</feature>
<keyword evidence="2" id="KW-0342">GTP-binding</keyword>
<dbReference type="PANTHER" id="PTHR32120">
    <property type="entry name" value="SMALL RIBOSOMAL SUBUNIT BIOGENESIS GTPASE RSGA"/>
    <property type="match status" value="1"/>
</dbReference>
<dbReference type="CDD" id="cd01854">
    <property type="entry name" value="YjeQ_EngC"/>
    <property type="match status" value="1"/>
</dbReference>
<gene>
    <name evidence="6" type="ORF">A4U43_C09F11520</name>
</gene>
<dbReference type="GO" id="GO:0005525">
    <property type="term" value="F:GTP binding"/>
    <property type="evidence" value="ECO:0007669"/>
    <property type="project" value="UniProtKB-KW"/>
</dbReference>
<keyword evidence="7" id="KW-1185">Reference proteome</keyword>
<evidence type="ECO:0008006" key="8">
    <source>
        <dbReference type="Google" id="ProtNLM"/>
    </source>
</evidence>
<feature type="domain" description="EngC GTPase" evidence="4">
    <location>
        <begin position="18"/>
        <end position="188"/>
    </location>
</feature>
<organism evidence="6 7">
    <name type="scientific">Asparagus officinalis</name>
    <name type="common">Garden asparagus</name>
    <dbReference type="NCBI Taxonomy" id="4686"/>
    <lineage>
        <taxon>Eukaryota</taxon>
        <taxon>Viridiplantae</taxon>
        <taxon>Streptophyta</taxon>
        <taxon>Embryophyta</taxon>
        <taxon>Tracheophyta</taxon>
        <taxon>Spermatophyta</taxon>
        <taxon>Magnoliopsida</taxon>
        <taxon>Liliopsida</taxon>
        <taxon>Asparagales</taxon>
        <taxon>Asparagaceae</taxon>
        <taxon>Asparagoideae</taxon>
        <taxon>Asparagus</taxon>
    </lineage>
</organism>
<feature type="region of interest" description="Disordered" evidence="3">
    <location>
        <begin position="281"/>
        <end position="301"/>
    </location>
</feature>
<dbReference type="OrthoDB" id="442158at2759"/>
<dbReference type="Gramene" id="ONK58367">
    <property type="protein sequence ID" value="ONK58367"/>
    <property type="gene ID" value="A4U43_C09F11520"/>
</dbReference>
<reference evidence="7" key="1">
    <citation type="journal article" date="2017" name="Nat. Commun.">
        <title>The asparagus genome sheds light on the origin and evolution of a young Y chromosome.</title>
        <authorList>
            <person name="Harkess A."/>
            <person name="Zhou J."/>
            <person name="Xu C."/>
            <person name="Bowers J.E."/>
            <person name="Van der Hulst R."/>
            <person name="Ayyampalayam S."/>
            <person name="Mercati F."/>
            <person name="Riccardi P."/>
            <person name="McKain M.R."/>
            <person name="Kakrana A."/>
            <person name="Tang H."/>
            <person name="Ray J."/>
            <person name="Groenendijk J."/>
            <person name="Arikit S."/>
            <person name="Mathioni S.M."/>
            <person name="Nakano M."/>
            <person name="Shan H."/>
            <person name="Telgmann-Rauber A."/>
            <person name="Kanno A."/>
            <person name="Yue Z."/>
            <person name="Chen H."/>
            <person name="Li W."/>
            <person name="Chen Y."/>
            <person name="Xu X."/>
            <person name="Zhang Y."/>
            <person name="Luo S."/>
            <person name="Chen H."/>
            <person name="Gao J."/>
            <person name="Mao Z."/>
            <person name="Pires J.C."/>
            <person name="Luo M."/>
            <person name="Kudrna D."/>
            <person name="Wing R.A."/>
            <person name="Meyers B.C."/>
            <person name="Yi K."/>
            <person name="Kong H."/>
            <person name="Lavrijsen P."/>
            <person name="Sunseri F."/>
            <person name="Falavigna A."/>
            <person name="Ye Y."/>
            <person name="Leebens-Mack J.H."/>
            <person name="Chen G."/>
        </authorList>
    </citation>
    <scope>NUCLEOTIDE SEQUENCE [LARGE SCALE GENOMIC DNA]</scope>
    <source>
        <strain evidence="7">cv. DH0086</strain>
    </source>
</reference>
<dbReference type="EMBL" id="CM007389">
    <property type="protein sequence ID" value="ONK58367.1"/>
    <property type="molecule type" value="Genomic_DNA"/>
</dbReference>
<dbReference type="Proteomes" id="UP000243459">
    <property type="component" value="Chromosome 9"/>
</dbReference>
<dbReference type="PROSITE" id="PS51721">
    <property type="entry name" value="G_CP"/>
    <property type="match status" value="1"/>
</dbReference>
<evidence type="ECO:0000259" key="5">
    <source>
        <dbReference type="PROSITE" id="PS51721"/>
    </source>
</evidence>
<dbReference type="AlphaFoldDB" id="A0A5P1EA89"/>